<dbReference type="GO" id="GO:0005975">
    <property type="term" value="P:carbohydrate metabolic process"/>
    <property type="evidence" value="ECO:0007669"/>
    <property type="project" value="InterPro"/>
</dbReference>
<dbReference type="EMBL" id="CP038441">
    <property type="protein sequence ID" value="QJT21518.1"/>
    <property type="molecule type" value="Genomic_DNA"/>
</dbReference>
<sequence length="666" mass="70619">MRKTVLVQAIACALLSGAAQAAVKVEDKTFNTAANMLAYTEFELSGEPLAEALGLDLDVLDANRADEPTPFDFAAGIESYEYSEEAMYALNYQSGMGPHLVNGPQNLARGGTLADLGKRVLAMAEAVGFPADEVPQGMYPLSLPYASANPEFAQAVNTTPVNGDQVTIKTAKGTEKTVKTQVPAYFRDYATLRWSGADNLLNPAAVGGILLKEVMWSQDFLGGMHVAESDEEVEATSATMDQDGKHKLGVSAADGFNGMMLTEQSIDKLAIMQGQLGFDGKQLGANITPQYDPSKGIVYFPHQVKVTETSKNEVGAIGKLEVVDSSAQLRDAWMMLWPLSEFYAFSDQRTANTNQNPAFHAVFDGAPFAAAPAANKGSDAAKLVAGEDAFSLALNLSGMVFKNLNALHFEPKAGTLVDSWQAGKQGKHVTTFDAAYALVALQIFQRAQDALPVGYAAGDNGELDLKTAQGQQALVLIRQQADFILGQLMGKNGLVYDGLTLGGKPDAGQSVDAQFAAVRGLTAAFLATSDAKYRNAARELFIATDKAYFNAKAGTWLAGKQGEYTPWTQAAISGALRAAMLNLRNEGTEKAPALELAQLTQRYVGWFRGTVNGGMQMAEWIGDSGENVIEGAGGDTDEDGVPQVTAAGGKHGTAMVMAAKAIVSEK</sequence>
<feature type="chain" id="PRO_5026779234" evidence="1">
    <location>
        <begin position="22"/>
        <end position="666"/>
    </location>
</feature>
<gene>
    <name evidence="2" type="ORF">E4184_08765</name>
</gene>
<reference evidence="2 3" key="1">
    <citation type="submission" date="2019-03" db="EMBL/GenBank/DDBJ databases">
        <title>Novel transposon Tn6433 accelerates the dissemination of tet(E) in Aeromonas from aerobic biofilm under oxytetracycline stress.</title>
        <authorList>
            <person name="Shi Y."/>
            <person name="Tian Z."/>
            <person name="Zhang Y."/>
            <person name="Zhang H."/>
            <person name="Yang M."/>
        </authorList>
    </citation>
    <scope>NUCLEOTIDE SEQUENCE [LARGE SCALE GENOMIC DNA]</scope>
    <source>
        <strain evidence="2 3">T0.1-19</strain>
    </source>
</reference>
<dbReference type="RefSeq" id="WP_171275900.1">
    <property type="nucleotide sequence ID" value="NZ_CAWPJG010000001.1"/>
</dbReference>
<organism evidence="2 3">
    <name type="scientific">Aeromonas media</name>
    <dbReference type="NCBI Taxonomy" id="651"/>
    <lineage>
        <taxon>Bacteria</taxon>
        <taxon>Pseudomonadati</taxon>
        <taxon>Pseudomonadota</taxon>
        <taxon>Gammaproteobacteria</taxon>
        <taxon>Aeromonadales</taxon>
        <taxon>Aeromonadaceae</taxon>
        <taxon>Aeromonas</taxon>
    </lineage>
</organism>
<keyword evidence="1" id="KW-0732">Signal</keyword>
<dbReference type="SUPFAM" id="SSF48208">
    <property type="entry name" value="Six-hairpin glycosidases"/>
    <property type="match status" value="1"/>
</dbReference>
<proteinExistence type="predicted"/>
<name>A0A6M4Y8C0_AERME</name>
<evidence type="ECO:0000313" key="3">
    <source>
        <dbReference type="Proteomes" id="UP000501427"/>
    </source>
</evidence>
<dbReference type="Proteomes" id="UP000501427">
    <property type="component" value="Chromosome"/>
</dbReference>
<protein>
    <submittedName>
        <fullName evidence="2">Uncharacterized protein</fullName>
    </submittedName>
</protein>
<dbReference type="AlphaFoldDB" id="A0A6M4Y8C0"/>
<evidence type="ECO:0000256" key="1">
    <source>
        <dbReference type="SAM" id="SignalP"/>
    </source>
</evidence>
<evidence type="ECO:0000313" key="2">
    <source>
        <dbReference type="EMBL" id="QJT21518.1"/>
    </source>
</evidence>
<dbReference type="InterPro" id="IPR008928">
    <property type="entry name" value="6-hairpin_glycosidase_sf"/>
</dbReference>
<feature type="signal peptide" evidence="1">
    <location>
        <begin position="1"/>
        <end position="21"/>
    </location>
</feature>
<accession>A0A6M4Y8C0</accession>